<accession>A0ABR2CCE1</accession>
<dbReference type="InterPro" id="IPR056777">
    <property type="entry name" value="Ycf2_N"/>
</dbReference>
<evidence type="ECO:0000259" key="8">
    <source>
        <dbReference type="Pfam" id="PF05695"/>
    </source>
</evidence>
<comment type="caution">
    <text evidence="9">The sequence shown here is derived from an EMBL/GenBank/DDBJ whole genome shotgun (WGS) entry which is preliminary data.</text>
</comment>
<dbReference type="Proteomes" id="UP001472677">
    <property type="component" value="Unassembled WGS sequence"/>
</dbReference>
<evidence type="ECO:0000313" key="9">
    <source>
        <dbReference type="EMBL" id="KAK8517003.1"/>
    </source>
</evidence>
<dbReference type="EMBL" id="JBBPBM010000056">
    <property type="protein sequence ID" value="KAK8517003.1"/>
    <property type="molecule type" value="Genomic_DNA"/>
</dbReference>
<comment type="subcellular location">
    <subcellularLocation>
        <location evidence="2">Plastid</location>
    </subcellularLocation>
</comment>
<keyword evidence="6" id="KW-0067">ATP-binding</keyword>
<organism evidence="9 10">
    <name type="scientific">Hibiscus sabdariffa</name>
    <name type="common">roselle</name>
    <dbReference type="NCBI Taxonomy" id="183260"/>
    <lineage>
        <taxon>Eukaryota</taxon>
        <taxon>Viridiplantae</taxon>
        <taxon>Streptophyta</taxon>
        <taxon>Embryophyta</taxon>
        <taxon>Tracheophyta</taxon>
        <taxon>Spermatophyta</taxon>
        <taxon>Magnoliopsida</taxon>
        <taxon>eudicotyledons</taxon>
        <taxon>Gunneridae</taxon>
        <taxon>Pentapetalae</taxon>
        <taxon>rosids</taxon>
        <taxon>malvids</taxon>
        <taxon>Malvales</taxon>
        <taxon>Malvaceae</taxon>
        <taxon>Malvoideae</taxon>
        <taxon>Hibiscus</taxon>
    </lineage>
</organism>
<feature type="region of interest" description="Disordered" evidence="7">
    <location>
        <begin position="65"/>
        <end position="100"/>
    </location>
</feature>
<evidence type="ECO:0000256" key="5">
    <source>
        <dbReference type="ARBA" id="ARBA00022741"/>
    </source>
</evidence>
<evidence type="ECO:0000256" key="2">
    <source>
        <dbReference type="ARBA" id="ARBA00004474"/>
    </source>
</evidence>
<keyword evidence="5" id="KW-0547">Nucleotide-binding</keyword>
<keyword evidence="4" id="KW-0934">Plastid</keyword>
<dbReference type="PANTHER" id="PTHR33078">
    <property type="entry name" value="PROTEIN YCF2-RELATED"/>
    <property type="match status" value="1"/>
</dbReference>
<evidence type="ECO:0000256" key="1">
    <source>
        <dbReference type="ARBA" id="ARBA00002329"/>
    </source>
</evidence>
<comment type="function">
    <text evidence="1">Probable ATPase of unknown function. Its presence in a non-photosynthetic plant (Epifagus virginiana) and experiments in tobacco indicate that it has an essential function which is probably not related to photosynthesis.</text>
</comment>
<protein>
    <recommendedName>
        <fullName evidence="8">Ycf2 N-terminal domain-containing protein</fullName>
    </recommendedName>
</protein>
<name>A0ABR2CCE1_9ROSI</name>
<sequence length="748" mass="87917">MEGRRPLVSPPVKNWGLIITSQYAFPFLARLSSFMVRYSGVLGVEEQHQSIPNLVVKLYCGDDTENHDRDSGPNTRSSFVQVTDSSQLKGSSDQSRDRFDSISNEDSEYHTLINQREIQQLKERSILWDPSFLQTERTEIESDRFPKCLSGYSSMSRLFTEREKRMNNHLLPEEIEEFLGNPTRSIRSFFSDRWSELHLGSNPTERSTRDQKLLKKEQDVSFVPSRRSENKEIVNIFKIITYLQNTVSIHPISSDPGCDMVPKDELGSSNKISFLNKNPFFDLFHLFHDQNRGGYTLHHDFESEERFQEMADLFTLSITEPDLVYHKGFAFSIDSYGLDQKQFLNEVFNSRDESKKKSLSVLLPIFYEENESFYRRIRKKWVRISCGNDLEDPKPKIVVFASNNIMEAVNQDRLIRNLIQIQYSTYGYIRNVLNRFFLMNRSDRNLEYGIQRDQIGNDTLNHRTIMKYTINQHLSNLKKSQKKWLDPLILISRTERSMNWDPNAYRYKWSNGSKNFQEHLEHFVSEQKSRFQVVFDRLRINQYSIDWSEVIDKKDLSKSLRFFLSKLLLFLSKLLLFLSNSLPFFFVSFGNIPIHRSEIHIYELKGPNDQLCNQLIESIDISGTPLTEGQIVNFERTYCQPLSDMNPSDSEEKNLHQYLNFNSNMGLIHTPCSEKYLPSEKRKKRSLCLKKCVEKGWMYRTFQRDSAFSTLSKRNLFQTYMPWFLTSTGYIMANSSEKIVSSTMEFDK</sequence>
<evidence type="ECO:0000256" key="4">
    <source>
        <dbReference type="ARBA" id="ARBA00022640"/>
    </source>
</evidence>
<dbReference type="Pfam" id="PF05695">
    <property type="entry name" value="Ycf2"/>
    <property type="match status" value="1"/>
</dbReference>
<feature type="domain" description="Ycf2 N-terminal" evidence="8">
    <location>
        <begin position="74"/>
        <end position="620"/>
    </location>
</feature>
<evidence type="ECO:0000313" key="10">
    <source>
        <dbReference type="Proteomes" id="UP001472677"/>
    </source>
</evidence>
<dbReference type="PANTHER" id="PTHR33078:SF89">
    <property type="entry name" value="PROTEIN YCF2"/>
    <property type="match status" value="1"/>
</dbReference>
<gene>
    <name evidence="9" type="ORF">V6N12_032203</name>
</gene>
<evidence type="ECO:0000256" key="3">
    <source>
        <dbReference type="ARBA" id="ARBA00009361"/>
    </source>
</evidence>
<evidence type="ECO:0000256" key="6">
    <source>
        <dbReference type="ARBA" id="ARBA00022840"/>
    </source>
</evidence>
<proteinExistence type="inferred from homology"/>
<keyword evidence="10" id="KW-1185">Reference proteome</keyword>
<comment type="similarity">
    <text evidence="3">Belongs to the Ycf2 family.</text>
</comment>
<reference evidence="9 10" key="1">
    <citation type="journal article" date="2024" name="G3 (Bethesda)">
        <title>Genome assembly of Hibiscus sabdariffa L. provides insights into metabolisms of medicinal natural products.</title>
        <authorList>
            <person name="Kim T."/>
        </authorList>
    </citation>
    <scope>NUCLEOTIDE SEQUENCE [LARGE SCALE GENOMIC DNA]</scope>
    <source>
        <strain evidence="9">TK-2024</strain>
        <tissue evidence="9">Old leaves</tissue>
    </source>
</reference>
<evidence type="ECO:0000256" key="7">
    <source>
        <dbReference type="SAM" id="MobiDB-lite"/>
    </source>
</evidence>
<feature type="compositionally biased region" description="Polar residues" evidence="7">
    <location>
        <begin position="72"/>
        <end position="93"/>
    </location>
</feature>